<proteinExistence type="predicted"/>
<dbReference type="Proteomes" id="UP001500752">
    <property type="component" value="Unassembled WGS sequence"/>
</dbReference>
<gene>
    <name evidence="1" type="ORF">GCM10023081_33580</name>
</gene>
<dbReference type="EMBL" id="BAABEO010000023">
    <property type="protein sequence ID" value="GAA3693517.1"/>
    <property type="molecule type" value="Genomic_DNA"/>
</dbReference>
<reference evidence="2" key="1">
    <citation type="journal article" date="2019" name="Int. J. Syst. Evol. Microbiol.">
        <title>The Global Catalogue of Microorganisms (GCM) 10K type strain sequencing project: providing services to taxonomists for standard genome sequencing and annotation.</title>
        <authorList>
            <consortium name="The Broad Institute Genomics Platform"/>
            <consortium name="The Broad Institute Genome Sequencing Center for Infectious Disease"/>
            <person name="Wu L."/>
            <person name="Ma J."/>
        </authorList>
    </citation>
    <scope>NUCLEOTIDE SEQUENCE [LARGE SCALE GENOMIC DNA]</scope>
    <source>
        <strain evidence="2">JCM 30742</strain>
    </source>
</reference>
<organism evidence="1 2">
    <name type="scientific">Arthrobacter ginkgonis</name>
    <dbReference type="NCBI Taxonomy" id="1630594"/>
    <lineage>
        <taxon>Bacteria</taxon>
        <taxon>Bacillati</taxon>
        <taxon>Actinomycetota</taxon>
        <taxon>Actinomycetes</taxon>
        <taxon>Micrococcales</taxon>
        <taxon>Micrococcaceae</taxon>
        <taxon>Arthrobacter</taxon>
    </lineage>
</organism>
<accession>A0ABP7CN88</accession>
<evidence type="ECO:0000313" key="1">
    <source>
        <dbReference type="EMBL" id="GAA3693517.1"/>
    </source>
</evidence>
<comment type="caution">
    <text evidence="1">The sequence shown here is derived from an EMBL/GenBank/DDBJ whole genome shotgun (WGS) entry which is preliminary data.</text>
</comment>
<evidence type="ECO:0000313" key="2">
    <source>
        <dbReference type="Proteomes" id="UP001500752"/>
    </source>
</evidence>
<sequence length="88" mass="9516">MQPDENAVTEDQEKVLGEVKAQLKQAHEEARSKLSEAGLLGFGDCEENPFACLHPDCRCENFSPSPHAGGKCSTSGCGHAFFQHCIPL</sequence>
<protein>
    <submittedName>
        <fullName evidence="1">Uncharacterized protein</fullName>
    </submittedName>
</protein>
<dbReference type="RefSeq" id="WP_345152565.1">
    <property type="nucleotide sequence ID" value="NZ_BAABEO010000023.1"/>
</dbReference>
<keyword evidence="2" id="KW-1185">Reference proteome</keyword>
<name>A0ABP7CN88_9MICC</name>